<evidence type="ECO:0000313" key="1">
    <source>
        <dbReference type="EMBL" id="GIY78336.1"/>
    </source>
</evidence>
<dbReference type="AlphaFoldDB" id="A0AAV4W6E6"/>
<proteinExistence type="predicted"/>
<protein>
    <submittedName>
        <fullName evidence="1">Uncharacterized protein</fullName>
    </submittedName>
</protein>
<accession>A0AAV4W6E6</accession>
<dbReference type="Proteomes" id="UP001054945">
    <property type="component" value="Unassembled WGS sequence"/>
</dbReference>
<organism evidence="1 2">
    <name type="scientific">Caerostris extrusa</name>
    <name type="common">Bark spider</name>
    <name type="synonym">Caerostris bankana</name>
    <dbReference type="NCBI Taxonomy" id="172846"/>
    <lineage>
        <taxon>Eukaryota</taxon>
        <taxon>Metazoa</taxon>
        <taxon>Ecdysozoa</taxon>
        <taxon>Arthropoda</taxon>
        <taxon>Chelicerata</taxon>
        <taxon>Arachnida</taxon>
        <taxon>Araneae</taxon>
        <taxon>Araneomorphae</taxon>
        <taxon>Entelegynae</taxon>
        <taxon>Araneoidea</taxon>
        <taxon>Araneidae</taxon>
        <taxon>Caerostris</taxon>
    </lineage>
</organism>
<keyword evidence="2" id="KW-1185">Reference proteome</keyword>
<gene>
    <name evidence="1" type="ORF">CEXT_789851</name>
</gene>
<dbReference type="EMBL" id="BPLR01015743">
    <property type="protein sequence ID" value="GIY78336.1"/>
    <property type="molecule type" value="Genomic_DNA"/>
</dbReference>
<sequence>MLWKWSTGLTDRSKPSRAYLNQLLGKFAITDSFCYDVEVWQRKEDHSDGKEHRLHLEMYENIRAHVGIESTHQLDIRTEHLDLNLFSYKIQVHQRLSTLIEQHFDFVNEICRHIDEQHFNVKRFVFTAEAHFWLDGYFNWQNYCI</sequence>
<name>A0AAV4W6E6_CAEEX</name>
<reference evidence="1 2" key="1">
    <citation type="submission" date="2021-06" db="EMBL/GenBank/DDBJ databases">
        <title>Caerostris extrusa draft genome.</title>
        <authorList>
            <person name="Kono N."/>
            <person name="Arakawa K."/>
        </authorList>
    </citation>
    <scope>NUCLEOTIDE SEQUENCE [LARGE SCALE GENOMIC DNA]</scope>
</reference>
<comment type="caution">
    <text evidence="1">The sequence shown here is derived from an EMBL/GenBank/DDBJ whole genome shotgun (WGS) entry which is preliminary data.</text>
</comment>
<evidence type="ECO:0000313" key="2">
    <source>
        <dbReference type="Proteomes" id="UP001054945"/>
    </source>
</evidence>